<gene>
    <name evidence="2" type="ORF">EBB_07030</name>
</gene>
<evidence type="ECO:0000313" key="3">
    <source>
        <dbReference type="Proteomes" id="UP000641152"/>
    </source>
</evidence>
<dbReference type="Gene3D" id="2.60.120.200">
    <property type="match status" value="1"/>
</dbReference>
<dbReference type="SUPFAM" id="SSF49899">
    <property type="entry name" value="Concanavalin A-like lectins/glucanases"/>
    <property type="match status" value="1"/>
</dbReference>
<reference evidence="2 3" key="1">
    <citation type="submission" date="2020-09" db="EMBL/GenBank/DDBJ databases">
        <title>Methylomonas albis sp. nov. and Methylomonas fluvii sp. nov.: Two cold-adapted methanotrophs from the River Elbe and an amended description of Methylovulum psychrotolerans strain Eb1.</title>
        <authorList>
            <person name="Bussmann I.K."/>
            <person name="Klings K.-W."/>
            <person name="Warnstedt J."/>
            <person name="Hoppert M."/>
            <person name="Saborowski A."/>
            <person name="Horn F."/>
            <person name="Liebner S."/>
        </authorList>
    </citation>
    <scope>NUCLEOTIDE SEQUENCE [LARGE SCALE GENOMIC DNA]</scope>
    <source>
        <strain evidence="2 3">EbB</strain>
    </source>
</reference>
<proteinExistence type="predicted"/>
<dbReference type="RefSeq" id="WP_192393059.1">
    <property type="nucleotide sequence ID" value="NZ_CAJHIU010000001.1"/>
</dbReference>
<dbReference type="EMBL" id="JACXST010000001">
    <property type="protein sequence ID" value="MBD9360291.1"/>
    <property type="molecule type" value="Genomic_DNA"/>
</dbReference>
<accession>A0ABR9DBW0</accession>
<comment type="caution">
    <text evidence="2">The sequence shown here is derived from an EMBL/GenBank/DDBJ whole genome shotgun (WGS) entry which is preliminary data.</text>
</comment>
<evidence type="ECO:0008006" key="4">
    <source>
        <dbReference type="Google" id="ProtNLM"/>
    </source>
</evidence>
<dbReference type="Proteomes" id="UP000641152">
    <property type="component" value="Unassembled WGS sequence"/>
</dbReference>
<protein>
    <recommendedName>
        <fullName evidence="4">LamG domain-containing protein</fullName>
    </recommendedName>
</protein>
<keyword evidence="1" id="KW-0732">Signal</keyword>
<feature type="chain" id="PRO_5046344661" description="LamG domain-containing protein" evidence="1">
    <location>
        <begin position="29"/>
        <end position="389"/>
    </location>
</feature>
<feature type="signal peptide" evidence="1">
    <location>
        <begin position="1"/>
        <end position="28"/>
    </location>
</feature>
<dbReference type="Pfam" id="PF13385">
    <property type="entry name" value="Laminin_G_3"/>
    <property type="match status" value="1"/>
</dbReference>
<keyword evidence="3" id="KW-1185">Reference proteome</keyword>
<evidence type="ECO:0000256" key="1">
    <source>
        <dbReference type="SAM" id="SignalP"/>
    </source>
</evidence>
<sequence length="389" mass="41324">MNGIKRKTLSTAACLLALLGLFSPTAQAETGNVVLWNKLGSDAEIANSEVGPGGQKTAGHFAPGPFANFGQSFVNDVGNSNVFALTFPATSVVSKSKGTIEFWAKLSNFPSNFFDAVTMIFYVPQPNFPIFHWRIGFGSNNGCGGFGFYGTVGVATDGYCNGLVDTATQSGTLDSILGDRSAWHHYAMVWNETGIAQFGGRKLYLYLDGNLVTTQRYHDASPWGAIPDGSRLALAYFYNISGASVAIDNLIVWDDVKTDFSDRFIENPVGCGVGELPELFTSITAKSGTQIERRWTITLSNKSGCIAENTQIDGLALTQTSGAACAPVITSPLSFPLGVGNIQAGAKVSGTTTINFSGCQNSARFKAVIPFSSNNGEVTGSKTLTNQFR</sequence>
<dbReference type="InterPro" id="IPR013320">
    <property type="entry name" value="ConA-like_dom_sf"/>
</dbReference>
<name>A0ABR9DBW0_9GAMM</name>
<organism evidence="2 3">
    <name type="scientific">Methylomonas fluvii</name>
    <dbReference type="NCBI Taxonomy" id="1854564"/>
    <lineage>
        <taxon>Bacteria</taxon>
        <taxon>Pseudomonadati</taxon>
        <taxon>Pseudomonadota</taxon>
        <taxon>Gammaproteobacteria</taxon>
        <taxon>Methylococcales</taxon>
        <taxon>Methylococcaceae</taxon>
        <taxon>Methylomonas</taxon>
    </lineage>
</organism>
<evidence type="ECO:0000313" key="2">
    <source>
        <dbReference type="EMBL" id="MBD9360291.1"/>
    </source>
</evidence>